<gene>
    <name evidence="12" type="ORF">AT959_04915</name>
</gene>
<feature type="chain" id="PRO_5007459518" evidence="10">
    <location>
        <begin position="21"/>
        <end position="212"/>
    </location>
</feature>
<keyword evidence="5" id="KW-0574">Periplasm</keyword>
<comment type="PTM">
    <text evidence="8">Binds 2 heme c groups covalently per subunit.</text>
</comment>
<dbReference type="Gene3D" id="1.10.760.10">
    <property type="entry name" value="Cytochrome c-like domain"/>
    <property type="match status" value="2"/>
</dbReference>
<feature type="binding site" description="covalent" evidence="8">
    <location>
        <position position="41"/>
    </location>
    <ligand>
        <name>heme c</name>
        <dbReference type="ChEBI" id="CHEBI:61717"/>
        <label>1</label>
    </ligand>
</feature>
<evidence type="ECO:0000256" key="5">
    <source>
        <dbReference type="ARBA" id="ARBA00022764"/>
    </source>
</evidence>
<dbReference type="PANTHER" id="PTHR33751">
    <property type="entry name" value="CBB3-TYPE CYTOCHROME C OXIDASE SUBUNIT FIXP"/>
    <property type="match status" value="1"/>
</dbReference>
<dbReference type="GO" id="GO:0009055">
    <property type="term" value="F:electron transfer activity"/>
    <property type="evidence" value="ECO:0007669"/>
    <property type="project" value="InterPro"/>
</dbReference>
<feature type="binding site" description="axial binding residue" evidence="9">
    <location>
        <position position="89"/>
    </location>
    <ligand>
        <name>heme c</name>
        <dbReference type="ChEBI" id="CHEBI:61717"/>
        <label>1</label>
    </ligand>
    <ligandPart>
        <name>Fe</name>
        <dbReference type="ChEBI" id="CHEBI:18248"/>
    </ligandPart>
</feature>
<dbReference type="Pfam" id="PF00034">
    <property type="entry name" value="Cytochrom_C"/>
    <property type="match status" value="2"/>
</dbReference>
<organism evidence="12 13">
    <name type="scientific">Dechloromonas denitrificans</name>
    <dbReference type="NCBI Taxonomy" id="281362"/>
    <lineage>
        <taxon>Bacteria</taxon>
        <taxon>Pseudomonadati</taxon>
        <taxon>Pseudomonadota</taxon>
        <taxon>Betaproteobacteria</taxon>
        <taxon>Rhodocyclales</taxon>
        <taxon>Azonexaceae</taxon>
        <taxon>Dechloromonas</taxon>
    </lineage>
</organism>
<feature type="domain" description="Cytochrome c" evidence="11">
    <location>
        <begin position="28"/>
        <end position="112"/>
    </location>
</feature>
<name>A0A133XLA8_9RHOO</name>
<evidence type="ECO:0000256" key="1">
    <source>
        <dbReference type="ARBA" id="ARBA00004418"/>
    </source>
</evidence>
<feature type="signal peptide" evidence="10">
    <location>
        <begin position="1"/>
        <end position="20"/>
    </location>
</feature>
<evidence type="ECO:0000259" key="11">
    <source>
        <dbReference type="PROSITE" id="PS51007"/>
    </source>
</evidence>
<dbReference type="PROSITE" id="PS51007">
    <property type="entry name" value="CYTC"/>
    <property type="match status" value="2"/>
</dbReference>
<evidence type="ECO:0000256" key="2">
    <source>
        <dbReference type="ARBA" id="ARBA00022448"/>
    </source>
</evidence>
<accession>A0A133XLA8</accession>
<dbReference type="STRING" id="281362.AT959_04915"/>
<proteinExistence type="predicted"/>
<dbReference type="GO" id="GO:0020037">
    <property type="term" value="F:heme binding"/>
    <property type="evidence" value="ECO:0007669"/>
    <property type="project" value="InterPro"/>
</dbReference>
<evidence type="ECO:0000313" key="13">
    <source>
        <dbReference type="Proteomes" id="UP000070186"/>
    </source>
</evidence>
<dbReference type="InterPro" id="IPR009056">
    <property type="entry name" value="Cyt_c-like_dom"/>
</dbReference>
<reference evidence="12 13" key="1">
    <citation type="submission" date="2015-12" db="EMBL/GenBank/DDBJ databases">
        <title>Nitrous oxide reduction kinetics distinguish bacteria harboring typical versus atypical NosZ.</title>
        <authorList>
            <person name="Yoon S."/>
            <person name="Nissen S."/>
            <person name="Park D."/>
            <person name="Sanford R.A."/>
            <person name="Loeffler F.E."/>
        </authorList>
    </citation>
    <scope>NUCLEOTIDE SEQUENCE [LARGE SCALE GENOMIC DNA]</scope>
    <source>
        <strain evidence="12 13">ATCC BAA-841</strain>
    </source>
</reference>
<keyword evidence="2" id="KW-0813">Transport</keyword>
<keyword evidence="4 9" id="KW-0479">Metal-binding</keyword>
<dbReference type="Proteomes" id="UP000070186">
    <property type="component" value="Unassembled WGS sequence"/>
</dbReference>
<evidence type="ECO:0000256" key="10">
    <source>
        <dbReference type="SAM" id="SignalP"/>
    </source>
</evidence>
<feature type="binding site" description="axial binding residue" evidence="9">
    <location>
        <position position="45"/>
    </location>
    <ligand>
        <name>heme c</name>
        <dbReference type="ChEBI" id="CHEBI:61717"/>
        <label>1</label>
    </ligand>
    <ligandPart>
        <name>Fe</name>
        <dbReference type="ChEBI" id="CHEBI:18248"/>
    </ligandPart>
</feature>
<feature type="binding site" description="covalent" evidence="8">
    <location>
        <position position="146"/>
    </location>
    <ligand>
        <name>heme c</name>
        <dbReference type="ChEBI" id="CHEBI:61717"/>
        <label>2</label>
    </ligand>
</feature>
<dbReference type="InterPro" id="IPR050597">
    <property type="entry name" value="Cytochrome_c_Oxidase_Subunit"/>
</dbReference>
<feature type="binding site" description="covalent" evidence="8">
    <location>
        <position position="143"/>
    </location>
    <ligand>
        <name>heme c</name>
        <dbReference type="ChEBI" id="CHEBI:61717"/>
        <label>2</label>
    </ligand>
</feature>
<dbReference type="SUPFAM" id="SSF46626">
    <property type="entry name" value="Cytochrome c"/>
    <property type="match status" value="2"/>
</dbReference>
<feature type="binding site" description="covalent" evidence="8">
    <location>
        <position position="44"/>
    </location>
    <ligand>
        <name>heme c</name>
        <dbReference type="ChEBI" id="CHEBI:61717"/>
        <label>1</label>
    </ligand>
</feature>
<protein>
    <submittedName>
        <fullName evidence="12">Cytochrome C</fullName>
    </submittedName>
</protein>
<keyword evidence="7 9" id="KW-0408">Iron</keyword>
<evidence type="ECO:0000256" key="4">
    <source>
        <dbReference type="ARBA" id="ARBA00022723"/>
    </source>
</evidence>
<feature type="binding site" description="axial binding residue" evidence="9">
    <location>
        <position position="147"/>
    </location>
    <ligand>
        <name>heme c</name>
        <dbReference type="ChEBI" id="CHEBI:61717"/>
        <label>2</label>
    </ligand>
    <ligandPart>
        <name>Fe</name>
        <dbReference type="ChEBI" id="CHEBI:18248"/>
    </ligandPart>
</feature>
<keyword evidence="6" id="KW-0249">Electron transport</keyword>
<dbReference type="GO" id="GO:0042597">
    <property type="term" value="C:periplasmic space"/>
    <property type="evidence" value="ECO:0007669"/>
    <property type="project" value="UniProtKB-SubCell"/>
</dbReference>
<evidence type="ECO:0000256" key="6">
    <source>
        <dbReference type="ARBA" id="ARBA00022982"/>
    </source>
</evidence>
<sequence length="212" mass="22428">MMIRTAAMAILLATSFIAHASEEAKGKADPAKGKIIAETVCVACHGADGNSAASANPHLAGQVEQYIYKQLQNFKSIDGKPAARNNPIMGGMAAPLSDDDMKNVAAWFASQKAKPAAAKDETKIALGQKLWRQGDFKKGVPACAGCHGPAGAGLPAQYPKLAGQFPEYTEAQLKAFRLEERANDPEKMMRMIAAKLSDAEIKAVAEFAAGLR</sequence>
<evidence type="ECO:0000256" key="3">
    <source>
        <dbReference type="ARBA" id="ARBA00022617"/>
    </source>
</evidence>
<keyword evidence="13" id="KW-1185">Reference proteome</keyword>
<dbReference type="InterPro" id="IPR024167">
    <property type="entry name" value="Cytochrome_c4-like"/>
</dbReference>
<evidence type="ECO:0000256" key="7">
    <source>
        <dbReference type="ARBA" id="ARBA00023004"/>
    </source>
</evidence>
<comment type="caution">
    <text evidence="12">The sequence shown here is derived from an EMBL/GenBank/DDBJ whole genome shotgun (WGS) entry which is preliminary data.</text>
</comment>
<dbReference type="GO" id="GO:0005506">
    <property type="term" value="F:iron ion binding"/>
    <property type="evidence" value="ECO:0007669"/>
    <property type="project" value="InterPro"/>
</dbReference>
<evidence type="ECO:0000256" key="8">
    <source>
        <dbReference type="PIRSR" id="PIRSR000005-1"/>
    </source>
</evidence>
<dbReference type="PIRSF" id="PIRSF000005">
    <property type="entry name" value="Cytochrome_c4"/>
    <property type="match status" value="1"/>
</dbReference>
<dbReference type="EMBL" id="LODL01000010">
    <property type="protein sequence ID" value="KXB31701.1"/>
    <property type="molecule type" value="Genomic_DNA"/>
</dbReference>
<feature type="binding site" description="axial binding residue" evidence="9">
    <location>
        <position position="189"/>
    </location>
    <ligand>
        <name>heme c</name>
        <dbReference type="ChEBI" id="CHEBI:61717"/>
        <label>2</label>
    </ligand>
    <ligandPart>
        <name>Fe</name>
        <dbReference type="ChEBI" id="CHEBI:18248"/>
    </ligandPart>
</feature>
<keyword evidence="10" id="KW-0732">Signal</keyword>
<evidence type="ECO:0000256" key="9">
    <source>
        <dbReference type="PIRSR" id="PIRSR000005-2"/>
    </source>
</evidence>
<dbReference type="PANTHER" id="PTHR33751:SF9">
    <property type="entry name" value="CYTOCHROME C4"/>
    <property type="match status" value="1"/>
</dbReference>
<dbReference type="InterPro" id="IPR036909">
    <property type="entry name" value="Cyt_c-like_dom_sf"/>
</dbReference>
<comment type="subcellular location">
    <subcellularLocation>
        <location evidence="1">Periplasm</location>
    </subcellularLocation>
</comment>
<dbReference type="AlphaFoldDB" id="A0A133XLA8"/>
<evidence type="ECO:0000313" key="12">
    <source>
        <dbReference type="EMBL" id="KXB31701.1"/>
    </source>
</evidence>
<keyword evidence="3 8" id="KW-0349">Heme</keyword>
<feature type="domain" description="Cytochrome c" evidence="11">
    <location>
        <begin position="122"/>
        <end position="212"/>
    </location>
</feature>